<dbReference type="PANTHER" id="PTHR43300">
    <property type="entry name" value="ACETYLTRANSFERASE"/>
    <property type="match status" value="1"/>
</dbReference>
<protein>
    <submittedName>
        <fullName evidence="6">WxcM-like domain-containing protein</fullName>
    </submittedName>
</protein>
<accession>A0ABW2YC88</accession>
<evidence type="ECO:0000313" key="7">
    <source>
        <dbReference type="Proteomes" id="UP001597110"/>
    </source>
</evidence>
<dbReference type="PROSITE" id="PS00101">
    <property type="entry name" value="HEXAPEP_TRANSFERASES"/>
    <property type="match status" value="1"/>
</dbReference>
<dbReference type="SUPFAM" id="SSF51161">
    <property type="entry name" value="Trimeric LpxA-like enzymes"/>
    <property type="match status" value="1"/>
</dbReference>
<dbReference type="InterPro" id="IPR001451">
    <property type="entry name" value="Hexapep"/>
</dbReference>
<dbReference type="RefSeq" id="WP_386822917.1">
    <property type="nucleotide sequence ID" value="NZ_JBHTIF010000001.1"/>
</dbReference>
<evidence type="ECO:0000259" key="5">
    <source>
        <dbReference type="Pfam" id="PF05523"/>
    </source>
</evidence>
<evidence type="ECO:0000256" key="2">
    <source>
        <dbReference type="ARBA" id="ARBA00022679"/>
    </source>
</evidence>
<evidence type="ECO:0000256" key="3">
    <source>
        <dbReference type="ARBA" id="ARBA00022737"/>
    </source>
</evidence>
<dbReference type="InterPro" id="IPR008894">
    <property type="entry name" value="QdtA_cupin_dom"/>
</dbReference>
<dbReference type="InterPro" id="IPR014710">
    <property type="entry name" value="RmlC-like_jellyroll"/>
</dbReference>
<keyword evidence="4" id="KW-0012">Acyltransferase</keyword>
<dbReference type="Gene3D" id="2.160.10.10">
    <property type="entry name" value="Hexapeptide repeat proteins"/>
    <property type="match status" value="1"/>
</dbReference>
<comment type="similarity">
    <text evidence="1">Belongs to the transferase hexapeptide repeat family.</text>
</comment>
<organism evidence="6 7">
    <name type="scientific">Lysobacter brunescens</name>
    <dbReference type="NCBI Taxonomy" id="262323"/>
    <lineage>
        <taxon>Bacteria</taxon>
        <taxon>Pseudomonadati</taxon>
        <taxon>Pseudomonadota</taxon>
        <taxon>Gammaproteobacteria</taxon>
        <taxon>Lysobacterales</taxon>
        <taxon>Lysobacteraceae</taxon>
        <taxon>Lysobacter</taxon>
    </lineage>
</organism>
<reference evidence="7" key="1">
    <citation type="journal article" date="2019" name="Int. J. Syst. Evol. Microbiol.">
        <title>The Global Catalogue of Microorganisms (GCM) 10K type strain sequencing project: providing services to taxonomists for standard genome sequencing and annotation.</title>
        <authorList>
            <consortium name="The Broad Institute Genomics Platform"/>
            <consortium name="The Broad Institute Genome Sequencing Center for Infectious Disease"/>
            <person name="Wu L."/>
            <person name="Ma J."/>
        </authorList>
    </citation>
    <scope>NUCLEOTIDE SEQUENCE [LARGE SCALE GENOMIC DNA]</scope>
    <source>
        <strain evidence="7">CCUG 55585</strain>
    </source>
</reference>
<comment type="caution">
    <text evidence="6">The sequence shown here is derived from an EMBL/GenBank/DDBJ whole genome shotgun (WGS) entry which is preliminary data.</text>
</comment>
<evidence type="ECO:0000313" key="6">
    <source>
        <dbReference type="EMBL" id="MFD0725307.1"/>
    </source>
</evidence>
<dbReference type="InterPro" id="IPR011004">
    <property type="entry name" value="Trimer_LpxA-like_sf"/>
</dbReference>
<proteinExistence type="inferred from homology"/>
<evidence type="ECO:0000256" key="1">
    <source>
        <dbReference type="ARBA" id="ARBA00007274"/>
    </source>
</evidence>
<dbReference type="Gene3D" id="2.60.120.10">
    <property type="entry name" value="Jelly Rolls"/>
    <property type="match status" value="1"/>
</dbReference>
<dbReference type="InterPro" id="IPR018357">
    <property type="entry name" value="Hexapep_transf_CS"/>
</dbReference>
<dbReference type="CDD" id="cd03358">
    <property type="entry name" value="LbH_WxcM_N_like"/>
    <property type="match status" value="1"/>
</dbReference>
<keyword evidence="2" id="KW-0808">Transferase</keyword>
<keyword evidence="7" id="KW-1185">Reference proteome</keyword>
<evidence type="ECO:0000256" key="4">
    <source>
        <dbReference type="ARBA" id="ARBA00023315"/>
    </source>
</evidence>
<feature type="domain" description="Sugar 3,4-ketoisomerase QdtA cupin" evidence="5">
    <location>
        <begin position="180"/>
        <end position="307"/>
    </location>
</feature>
<dbReference type="SUPFAM" id="SSF51182">
    <property type="entry name" value="RmlC-like cupins"/>
    <property type="match status" value="1"/>
</dbReference>
<keyword evidence="3" id="KW-0677">Repeat</keyword>
<sequence>MNPPFIHEKAICESTDIGEGTRVWAFAHVLPKAKIGKDCNICDGVFIENDVVIGSRVTIKCGVQIWDGLRIEDDVFIGPNATFTNDRFPRSKQYPAEFPITRIGKGASIGANATILPGLTVGAGAMIGAGSVVTRSVPPNAIVVGNPARITGYVTDSADGKRQSAVGQERASLTDIHCRGVSLMRMPRYNDIRGSLSVGQFQQDLPFMPARYFLVFDVPSQETRGEHAHKACHQFLMCVSGSVRVLADDGAHRDEFTLDSPDCGLHLPPMIWGTQYRYSADAVLLVFASHEYDPDDYIRDYGEFQRLASQRPE</sequence>
<dbReference type="PANTHER" id="PTHR43300:SF4">
    <property type="entry name" value="ACYL-[ACYL-CARRIER-PROTEIN]--UDP-N-ACETYLGLUCOSAMINE O-ACYLTRANSFERASE"/>
    <property type="match status" value="1"/>
</dbReference>
<dbReference type="CDD" id="cd20292">
    <property type="entry name" value="cupin_QdtA-like"/>
    <property type="match status" value="1"/>
</dbReference>
<dbReference type="EMBL" id="JBHTIF010000001">
    <property type="protein sequence ID" value="MFD0725307.1"/>
    <property type="molecule type" value="Genomic_DNA"/>
</dbReference>
<gene>
    <name evidence="6" type="ORF">ACFQ0E_06785</name>
</gene>
<dbReference type="Pfam" id="PF05523">
    <property type="entry name" value="FdtA"/>
    <property type="match status" value="1"/>
</dbReference>
<dbReference type="InterPro" id="IPR011051">
    <property type="entry name" value="RmlC_Cupin_sf"/>
</dbReference>
<name>A0ABW2YC88_9GAMM</name>
<dbReference type="InterPro" id="IPR050179">
    <property type="entry name" value="Trans_hexapeptide_repeat"/>
</dbReference>
<dbReference type="Pfam" id="PF00132">
    <property type="entry name" value="Hexapep"/>
    <property type="match status" value="3"/>
</dbReference>
<dbReference type="Proteomes" id="UP001597110">
    <property type="component" value="Unassembled WGS sequence"/>
</dbReference>